<dbReference type="PANTHER" id="PTHR13018:SF5">
    <property type="entry name" value="RE44586P"/>
    <property type="match status" value="1"/>
</dbReference>
<keyword evidence="1" id="KW-0472">Membrane</keyword>
<protein>
    <recommendedName>
        <fullName evidence="2">CSC1/OSCA1-like 7TM region domain-containing protein</fullName>
    </recommendedName>
</protein>
<reference evidence="3" key="1">
    <citation type="submission" date="2019-06" db="EMBL/GenBank/DDBJ databases">
        <authorList>
            <person name="Zheng W."/>
        </authorList>
    </citation>
    <scope>NUCLEOTIDE SEQUENCE</scope>
    <source>
        <strain evidence="3">QDHG01</strain>
    </source>
</reference>
<evidence type="ECO:0000313" key="3">
    <source>
        <dbReference type="EMBL" id="TNV72132.1"/>
    </source>
</evidence>
<feature type="transmembrane region" description="Helical" evidence="1">
    <location>
        <begin position="86"/>
        <end position="114"/>
    </location>
</feature>
<evidence type="ECO:0000259" key="2">
    <source>
        <dbReference type="Pfam" id="PF02714"/>
    </source>
</evidence>
<dbReference type="PANTHER" id="PTHR13018">
    <property type="entry name" value="PROBABLE MEMBRANE PROTEIN DUF221-RELATED"/>
    <property type="match status" value="1"/>
</dbReference>
<dbReference type="InterPro" id="IPR003864">
    <property type="entry name" value="CSC1/OSCA1-like_7TM"/>
</dbReference>
<dbReference type="AlphaFoldDB" id="A0A8J8NC20"/>
<sequence>MAYFSPWLALEKRKIFTDSAPWRRKEELCFQYGFFYAQMMTVFAIAILFSSTVPFVTLAACLFYGIRHLVDCLQLLTFFRREVDSSGRLISTVTNTALLTVILYQLCMMAFFIIKKRPSEAAVTCLIMVASTFYTVIGYEEVYDLGVTKDNNGQPQGSGMSDENGEGFVAGNDEAFKKWRAEYEHPLVIGNVRRKANTLGIEVKTVNDWLQFIEDKEVQGILFAKEAKRSGIFQLSENINTGIGGMPTNQSPEQPRLLQI</sequence>
<accession>A0A8J8NC20</accession>
<name>A0A8J8NC20_HALGN</name>
<dbReference type="OrthoDB" id="309873at2759"/>
<dbReference type="Pfam" id="PF02714">
    <property type="entry name" value="RSN1_7TM"/>
    <property type="match status" value="1"/>
</dbReference>
<comment type="caution">
    <text evidence="3">The sequence shown here is derived from an EMBL/GenBank/DDBJ whole genome shotgun (WGS) entry which is preliminary data.</text>
</comment>
<proteinExistence type="predicted"/>
<evidence type="ECO:0000256" key="1">
    <source>
        <dbReference type="SAM" id="Phobius"/>
    </source>
</evidence>
<evidence type="ECO:0000313" key="4">
    <source>
        <dbReference type="Proteomes" id="UP000785679"/>
    </source>
</evidence>
<dbReference type="EMBL" id="RRYP01024099">
    <property type="protein sequence ID" value="TNV72132.1"/>
    <property type="molecule type" value="Genomic_DNA"/>
</dbReference>
<organism evidence="3 4">
    <name type="scientific">Halteria grandinella</name>
    <dbReference type="NCBI Taxonomy" id="5974"/>
    <lineage>
        <taxon>Eukaryota</taxon>
        <taxon>Sar</taxon>
        <taxon>Alveolata</taxon>
        <taxon>Ciliophora</taxon>
        <taxon>Intramacronucleata</taxon>
        <taxon>Spirotrichea</taxon>
        <taxon>Stichotrichia</taxon>
        <taxon>Sporadotrichida</taxon>
        <taxon>Halteriidae</taxon>
        <taxon>Halteria</taxon>
    </lineage>
</organism>
<keyword evidence="1" id="KW-0812">Transmembrane</keyword>
<feature type="domain" description="CSC1/OSCA1-like 7TM region" evidence="2">
    <location>
        <begin position="15"/>
        <end position="112"/>
    </location>
</feature>
<keyword evidence="1" id="KW-1133">Transmembrane helix</keyword>
<dbReference type="GO" id="GO:0005227">
    <property type="term" value="F:calcium-activated cation channel activity"/>
    <property type="evidence" value="ECO:0007669"/>
    <property type="project" value="InterPro"/>
</dbReference>
<dbReference type="GO" id="GO:0005886">
    <property type="term" value="C:plasma membrane"/>
    <property type="evidence" value="ECO:0007669"/>
    <property type="project" value="TreeGrafter"/>
</dbReference>
<dbReference type="InterPro" id="IPR045122">
    <property type="entry name" value="Csc1-like"/>
</dbReference>
<dbReference type="Proteomes" id="UP000785679">
    <property type="component" value="Unassembled WGS sequence"/>
</dbReference>
<keyword evidence="4" id="KW-1185">Reference proteome</keyword>
<feature type="transmembrane region" description="Helical" evidence="1">
    <location>
        <begin position="33"/>
        <end position="66"/>
    </location>
</feature>
<gene>
    <name evidence="3" type="ORF">FGO68_gene12797</name>
</gene>